<dbReference type="EMBL" id="JAHLQT010020097">
    <property type="protein sequence ID" value="KAG7168290.1"/>
    <property type="molecule type" value="Genomic_DNA"/>
</dbReference>
<gene>
    <name evidence="1" type="ORF">Hamer_G031425</name>
</gene>
<evidence type="ECO:0000313" key="1">
    <source>
        <dbReference type="EMBL" id="KAG7168290.1"/>
    </source>
</evidence>
<sequence>PITSSRSEAFRAIGGDLWQPRIVRQASPTVDVVQPIAAFAKIGSGVVRGRSASLAKLLQRGLNWQKEIFRKMNRGNWICNFWNKFGNQDGQAALARLEEMQRQRHGRRLRRIVGDRMNPFTAMSDAEFVDRFRLRKESVNSIIQKIQEQLPVGNDR</sequence>
<protein>
    <submittedName>
        <fullName evidence="1">Uncharacterized protein</fullName>
    </submittedName>
</protein>
<reference evidence="1" key="1">
    <citation type="journal article" date="2021" name="Sci. Adv.">
        <title>The American lobster genome reveals insights on longevity, neural, and immune adaptations.</title>
        <authorList>
            <person name="Polinski J.M."/>
            <person name="Zimin A.V."/>
            <person name="Clark K.F."/>
            <person name="Kohn A.B."/>
            <person name="Sadowski N."/>
            <person name="Timp W."/>
            <person name="Ptitsyn A."/>
            <person name="Khanna P."/>
            <person name="Romanova D.Y."/>
            <person name="Williams P."/>
            <person name="Greenwood S.J."/>
            <person name="Moroz L.L."/>
            <person name="Walt D.R."/>
            <person name="Bodnar A.G."/>
        </authorList>
    </citation>
    <scope>NUCLEOTIDE SEQUENCE</scope>
    <source>
        <strain evidence="1">GMGI-L3</strain>
    </source>
</reference>
<keyword evidence="2" id="KW-1185">Reference proteome</keyword>
<comment type="caution">
    <text evidence="1">The sequence shown here is derived from an EMBL/GenBank/DDBJ whole genome shotgun (WGS) entry which is preliminary data.</text>
</comment>
<proteinExistence type="predicted"/>
<evidence type="ECO:0000313" key="2">
    <source>
        <dbReference type="Proteomes" id="UP000747542"/>
    </source>
</evidence>
<feature type="non-terminal residue" evidence="1">
    <location>
        <position position="1"/>
    </location>
</feature>
<accession>A0A8J5MXQ5</accession>
<organism evidence="1 2">
    <name type="scientific">Homarus americanus</name>
    <name type="common">American lobster</name>
    <dbReference type="NCBI Taxonomy" id="6706"/>
    <lineage>
        <taxon>Eukaryota</taxon>
        <taxon>Metazoa</taxon>
        <taxon>Ecdysozoa</taxon>
        <taxon>Arthropoda</taxon>
        <taxon>Crustacea</taxon>
        <taxon>Multicrustacea</taxon>
        <taxon>Malacostraca</taxon>
        <taxon>Eumalacostraca</taxon>
        <taxon>Eucarida</taxon>
        <taxon>Decapoda</taxon>
        <taxon>Pleocyemata</taxon>
        <taxon>Astacidea</taxon>
        <taxon>Nephropoidea</taxon>
        <taxon>Nephropidae</taxon>
        <taxon>Homarus</taxon>
    </lineage>
</organism>
<name>A0A8J5MXQ5_HOMAM</name>
<feature type="non-terminal residue" evidence="1">
    <location>
        <position position="156"/>
    </location>
</feature>
<dbReference type="AlphaFoldDB" id="A0A8J5MXQ5"/>
<dbReference type="Proteomes" id="UP000747542">
    <property type="component" value="Unassembled WGS sequence"/>
</dbReference>